<organism evidence="2 3">
    <name type="scientific">Herbihabitans rhizosphaerae</name>
    <dbReference type="NCBI Taxonomy" id="1872711"/>
    <lineage>
        <taxon>Bacteria</taxon>
        <taxon>Bacillati</taxon>
        <taxon>Actinomycetota</taxon>
        <taxon>Actinomycetes</taxon>
        <taxon>Pseudonocardiales</taxon>
        <taxon>Pseudonocardiaceae</taxon>
        <taxon>Herbihabitans</taxon>
    </lineage>
</organism>
<name>A0A4V2ERT6_9PSEU</name>
<evidence type="ECO:0000313" key="3">
    <source>
        <dbReference type="Proteomes" id="UP000294257"/>
    </source>
</evidence>
<reference evidence="2 3" key="1">
    <citation type="submission" date="2019-02" db="EMBL/GenBank/DDBJ databases">
        <title>Genomic Encyclopedia of Type Strains, Phase IV (KMG-IV): sequencing the most valuable type-strain genomes for metagenomic binning, comparative biology and taxonomic classification.</title>
        <authorList>
            <person name="Goeker M."/>
        </authorList>
    </citation>
    <scope>NUCLEOTIDE SEQUENCE [LARGE SCALE GENOMIC DNA]</scope>
    <source>
        <strain evidence="2 3">DSM 101727</strain>
    </source>
</reference>
<dbReference type="RefSeq" id="WP_130347304.1">
    <property type="nucleotide sequence ID" value="NZ_SGWQ01000010.1"/>
</dbReference>
<dbReference type="Gene3D" id="2.60.120.10">
    <property type="entry name" value="Jelly Rolls"/>
    <property type="match status" value="1"/>
</dbReference>
<dbReference type="Proteomes" id="UP000294257">
    <property type="component" value="Unassembled WGS sequence"/>
</dbReference>
<sequence length="282" mass="31097">MPAISRYTPDDVDTWYQARERQIFLGDVVDSDDDVAMGVGFARYAPGESNAWVVTYDEVLVVTKGTFTVTSADGHGTTAGVGELIYLRKDTELVYSTGDTGAELVYVTYPLWMDAQQRSPHAALLDAFHPADVAQRLPEAAASSNVALLRRIWDPLERGESDDFQPFMDALADDVVFELPVGDLDGKRAVADYFTHAAGLVEFHPFEKPLEYYGDGSRVVIVGAETFRVKDTGVAHSAEWAWVVHFHDGLISRIVHIQDLTDVADTIREAVSRSAKQEDIAV</sequence>
<evidence type="ECO:0000313" key="2">
    <source>
        <dbReference type="EMBL" id="RZS33997.1"/>
    </source>
</evidence>
<dbReference type="Gene3D" id="3.10.450.50">
    <property type="match status" value="1"/>
</dbReference>
<dbReference type="SUPFAM" id="SSF51182">
    <property type="entry name" value="RmlC-like cupins"/>
    <property type="match status" value="1"/>
</dbReference>
<protein>
    <submittedName>
        <fullName evidence="2">SnoaL-like protein</fullName>
    </submittedName>
</protein>
<dbReference type="AlphaFoldDB" id="A0A4V2ERT6"/>
<comment type="caution">
    <text evidence="2">The sequence shown here is derived from an EMBL/GenBank/DDBJ whole genome shotgun (WGS) entry which is preliminary data.</text>
</comment>
<gene>
    <name evidence="2" type="ORF">EV193_110147</name>
</gene>
<dbReference type="OrthoDB" id="3828611at2"/>
<dbReference type="EMBL" id="SGWQ01000010">
    <property type="protein sequence ID" value="RZS33997.1"/>
    <property type="molecule type" value="Genomic_DNA"/>
</dbReference>
<dbReference type="InterPro" id="IPR014710">
    <property type="entry name" value="RmlC-like_jellyroll"/>
</dbReference>
<dbReference type="InterPro" id="IPR032710">
    <property type="entry name" value="NTF2-like_dom_sf"/>
</dbReference>
<dbReference type="SUPFAM" id="SSF54427">
    <property type="entry name" value="NTF2-like"/>
    <property type="match status" value="1"/>
</dbReference>
<dbReference type="Pfam" id="PF12680">
    <property type="entry name" value="SnoaL_2"/>
    <property type="match status" value="1"/>
</dbReference>
<dbReference type="InterPro" id="IPR037401">
    <property type="entry name" value="SnoaL-like"/>
</dbReference>
<evidence type="ECO:0000259" key="1">
    <source>
        <dbReference type="Pfam" id="PF12680"/>
    </source>
</evidence>
<feature type="domain" description="SnoaL-like" evidence="1">
    <location>
        <begin position="161"/>
        <end position="253"/>
    </location>
</feature>
<proteinExistence type="predicted"/>
<accession>A0A4V2ERT6</accession>
<dbReference type="InterPro" id="IPR011051">
    <property type="entry name" value="RmlC_Cupin_sf"/>
</dbReference>
<dbReference type="Pfam" id="PF06249">
    <property type="entry name" value="EutQ"/>
    <property type="match status" value="1"/>
</dbReference>
<keyword evidence="3" id="KW-1185">Reference proteome</keyword>
<dbReference type="InterPro" id="IPR010424">
    <property type="entry name" value="EutQ"/>
</dbReference>